<evidence type="ECO:0008006" key="3">
    <source>
        <dbReference type="Google" id="ProtNLM"/>
    </source>
</evidence>
<evidence type="ECO:0000313" key="1">
    <source>
        <dbReference type="EMBL" id="OWQ99921.1"/>
    </source>
</evidence>
<gene>
    <name evidence="1" type="ORF">CDO81_25855</name>
</gene>
<dbReference type="EMBL" id="NISI01000019">
    <property type="protein sequence ID" value="OWQ99921.1"/>
    <property type="molecule type" value="Genomic_DNA"/>
</dbReference>
<sequence>MSRPRNTRWRVALLAAGLIGGMAASPARALEWSGSLKSIGLRSRASTGEPYLLNLNRLRIEAKGDLMPGVAVDLQYDNEVLLGSYLDSTDFHAQKDVPPAQYWRADANYVERGDVYGRHWVHRGALTLSRWDIDLRLGRQRIAWGTGRFWSPLDILNPVNPLALEREERVGVDAALLEAKLGPLARASFVYAPSPLRGSANRALQWHGNMAGVDGSIVGGHLAGLKILGTDIASQIGNAGVRAEAARLTPQAGPGFSRWMVGADYAFANGLTLSAELYGNGAGSRDLASYDWVGLRAGRITSLATRYAGLYASYDITPLLKWSTYVAVNVDDRSRGLDTRLVWSWRADVELTVGLRSFGGGPRSEHGRMPGAALAQAQWFF</sequence>
<dbReference type="AlphaFoldDB" id="A0A254N6U8"/>
<proteinExistence type="predicted"/>
<name>A0A254N6U8_9BURK</name>
<organism evidence="1 2">
    <name type="scientific">Roseateles puraquae</name>
    <dbReference type="NCBI Taxonomy" id="431059"/>
    <lineage>
        <taxon>Bacteria</taxon>
        <taxon>Pseudomonadati</taxon>
        <taxon>Pseudomonadota</taxon>
        <taxon>Betaproteobacteria</taxon>
        <taxon>Burkholderiales</taxon>
        <taxon>Sphaerotilaceae</taxon>
        <taxon>Roseateles</taxon>
    </lineage>
</organism>
<reference evidence="1 2" key="1">
    <citation type="journal article" date="2007" name="Int. J. Syst. Evol. Microbiol.">
        <title>Description of Pelomonas aquatica sp. nov. and Pelomonas puraquae sp. nov., isolated from industrial and haemodialysis water.</title>
        <authorList>
            <person name="Gomila M."/>
            <person name="Bowien B."/>
            <person name="Falsen E."/>
            <person name="Moore E.R."/>
            <person name="Lalucat J."/>
        </authorList>
    </citation>
    <scope>NUCLEOTIDE SEQUENCE [LARGE SCALE GENOMIC DNA]</scope>
    <source>
        <strain evidence="1 2">CCUG 52769</strain>
    </source>
</reference>
<protein>
    <recommendedName>
        <fullName evidence="3">Porin</fullName>
    </recommendedName>
</protein>
<dbReference type="Proteomes" id="UP000197446">
    <property type="component" value="Unassembled WGS sequence"/>
</dbReference>
<keyword evidence="2" id="KW-1185">Reference proteome</keyword>
<dbReference type="RefSeq" id="WP_088486149.1">
    <property type="nucleotide sequence ID" value="NZ_SGUE01000030.1"/>
</dbReference>
<evidence type="ECO:0000313" key="2">
    <source>
        <dbReference type="Proteomes" id="UP000197446"/>
    </source>
</evidence>
<accession>A0A254N6U8</accession>
<comment type="caution">
    <text evidence="1">The sequence shown here is derived from an EMBL/GenBank/DDBJ whole genome shotgun (WGS) entry which is preliminary data.</text>
</comment>